<feature type="transmembrane region" description="Helical" evidence="6">
    <location>
        <begin position="204"/>
        <end position="226"/>
    </location>
</feature>
<feature type="transmembrane region" description="Helical" evidence="6">
    <location>
        <begin position="154"/>
        <end position="173"/>
    </location>
</feature>
<feature type="transmembrane region" description="Helical" evidence="6">
    <location>
        <begin position="84"/>
        <end position="103"/>
    </location>
</feature>
<protein>
    <submittedName>
        <fullName evidence="7">ABC transporter permease</fullName>
    </submittedName>
</protein>
<dbReference type="Proteomes" id="UP000437736">
    <property type="component" value="Unassembled WGS sequence"/>
</dbReference>
<dbReference type="InterPro" id="IPR001851">
    <property type="entry name" value="ABC_transp_permease"/>
</dbReference>
<dbReference type="Pfam" id="PF02653">
    <property type="entry name" value="BPD_transp_2"/>
    <property type="match status" value="1"/>
</dbReference>
<reference evidence="7 8" key="1">
    <citation type="submission" date="2019-11" db="EMBL/GenBank/DDBJ databases">
        <title>Acidiferrimicrobium australis gen. nov., sp. nov., an acidophilic and obligately heterotrophic, member of the Actinobacteria that catalyses dissimilatory oxido- reduction of iron isolated from metal-rich acidic water in Chile.</title>
        <authorList>
            <person name="Gonzalez D."/>
            <person name="Huber K."/>
            <person name="Hedrich S."/>
            <person name="Rojas-Villalobos C."/>
            <person name="Quatrini R."/>
            <person name="Dinamarca M.A."/>
            <person name="Schwarz A."/>
            <person name="Canales C."/>
            <person name="Nancucheo I."/>
        </authorList>
    </citation>
    <scope>NUCLEOTIDE SEQUENCE [LARGE SCALE GENOMIC DNA]</scope>
    <source>
        <strain evidence="7 8">USS-CCA1</strain>
    </source>
</reference>
<evidence type="ECO:0000256" key="3">
    <source>
        <dbReference type="ARBA" id="ARBA00022692"/>
    </source>
</evidence>
<feature type="transmembrane region" description="Helical" evidence="6">
    <location>
        <begin position="238"/>
        <end position="254"/>
    </location>
</feature>
<comment type="caution">
    <text evidence="7">The sequence shown here is derived from an EMBL/GenBank/DDBJ whole genome shotgun (WGS) entry which is preliminary data.</text>
</comment>
<accession>A0ABW9QWH6</accession>
<evidence type="ECO:0000313" key="7">
    <source>
        <dbReference type="EMBL" id="MST34214.1"/>
    </source>
</evidence>
<evidence type="ECO:0000256" key="5">
    <source>
        <dbReference type="ARBA" id="ARBA00023136"/>
    </source>
</evidence>
<keyword evidence="2" id="KW-1003">Cell membrane</keyword>
<evidence type="ECO:0000313" key="8">
    <source>
        <dbReference type="Proteomes" id="UP000437736"/>
    </source>
</evidence>
<keyword evidence="4 6" id="KW-1133">Transmembrane helix</keyword>
<feature type="transmembrane region" description="Helical" evidence="6">
    <location>
        <begin position="115"/>
        <end position="134"/>
    </location>
</feature>
<comment type="subcellular location">
    <subcellularLocation>
        <location evidence="1">Cell membrane</location>
        <topology evidence="1">Multi-pass membrane protein</topology>
    </subcellularLocation>
</comment>
<keyword evidence="8" id="KW-1185">Reference proteome</keyword>
<feature type="transmembrane region" description="Helical" evidence="6">
    <location>
        <begin position="285"/>
        <end position="305"/>
    </location>
</feature>
<feature type="transmembrane region" description="Helical" evidence="6">
    <location>
        <begin position="9"/>
        <end position="31"/>
    </location>
</feature>
<dbReference type="PANTHER" id="PTHR32196">
    <property type="entry name" value="ABC TRANSPORTER PERMEASE PROTEIN YPHD-RELATED-RELATED"/>
    <property type="match status" value="1"/>
</dbReference>
<organism evidence="7 8">
    <name type="scientific">Acidiferrimicrobium australe</name>
    <dbReference type="NCBI Taxonomy" id="2664430"/>
    <lineage>
        <taxon>Bacteria</taxon>
        <taxon>Bacillati</taxon>
        <taxon>Actinomycetota</taxon>
        <taxon>Acidimicrobiia</taxon>
        <taxon>Acidimicrobiales</taxon>
        <taxon>Acidimicrobiaceae</taxon>
        <taxon>Acidiferrimicrobium</taxon>
    </lineage>
</organism>
<name>A0ABW9QWH6_9ACTN</name>
<sequence>MLIERREAAILIVAVALFVYFTVASANFLTVANLQNLSQFVGPVAVIGAGEVMLLVCAEVDLSAGTVFVFMPFVVYYANQDLGLPMLVAIVVAVIVAGLVGALNGIVTTSLNVPSFITTLGMLFALDGIMLVSSNAAQLTMPTSGTLSNIFGNYGWSEIIWSVVLVGIMYVVLNRTRFGMHTVAAGGNLVGASEAGVPVNRVKIWCFVLCSALSGLIGIVDATRITVLDPGNPGTQEMFYAIAAAVIGGTALTGGSGTVLGAFVGALVLGVLFVGLTIVGISANAFVLILGVAILGAMIANVQLAKFAQKRRMPS</sequence>
<dbReference type="CDD" id="cd06579">
    <property type="entry name" value="TM_PBP1_transp_AraH_like"/>
    <property type="match status" value="1"/>
</dbReference>
<feature type="transmembrane region" description="Helical" evidence="6">
    <location>
        <begin position="62"/>
        <end position="78"/>
    </location>
</feature>
<evidence type="ECO:0000256" key="4">
    <source>
        <dbReference type="ARBA" id="ARBA00022989"/>
    </source>
</evidence>
<keyword evidence="5 6" id="KW-0472">Membrane</keyword>
<evidence type="ECO:0000256" key="1">
    <source>
        <dbReference type="ARBA" id="ARBA00004651"/>
    </source>
</evidence>
<evidence type="ECO:0000256" key="2">
    <source>
        <dbReference type="ARBA" id="ARBA00022475"/>
    </source>
</evidence>
<feature type="transmembrane region" description="Helical" evidence="6">
    <location>
        <begin position="259"/>
        <end position="279"/>
    </location>
</feature>
<evidence type="ECO:0000256" key="6">
    <source>
        <dbReference type="SAM" id="Phobius"/>
    </source>
</evidence>
<keyword evidence="3 6" id="KW-0812">Transmembrane</keyword>
<gene>
    <name evidence="7" type="ORF">GHK86_15980</name>
</gene>
<dbReference type="EMBL" id="WJHE01000898">
    <property type="protein sequence ID" value="MST34214.1"/>
    <property type="molecule type" value="Genomic_DNA"/>
</dbReference>
<proteinExistence type="predicted"/>